<accession>A0A9W6QNB6</accession>
<gene>
    <name evidence="2" type="ORF">Aglo03_43790</name>
</gene>
<dbReference type="AlphaFoldDB" id="A0A9W6QNB6"/>
<reference evidence="2" key="1">
    <citation type="submission" date="2023-02" db="EMBL/GenBank/DDBJ databases">
        <title>Actinokineospora globicatena NBRC 15670.</title>
        <authorList>
            <person name="Ichikawa N."/>
            <person name="Sato H."/>
            <person name="Tonouchi N."/>
        </authorList>
    </citation>
    <scope>NUCLEOTIDE SEQUENCE</scope>
    <source>
        <strain evidence="2">NBRC 15670</strain>
    </source>
</reference>
<organism evidence="2 3">
    <name type="scientific">Actinokineospora globicatena</name>
    <dbReference type="NCBI Taxonomy" id="103729"/>
    <lineage>
        <taxon>Bacteria</taxon>
        <taxon>Bacillati</taxon>
        <taxon>Actinomycetota</taxon>
        <taxon>Actinomycetes</taxon>
        <taxon>Pseudonocardiales</taxon>
        <taxon>Pseudonocardiaceae</taxon>
        <taxon>Actinokineospora</taxon>
    </lineage>
</organism>
<dbReference type="PROSITE" id="PS51257">
    <property type="entry name" value="PROKAR_LIPOPROTEIN"/>
    <property type="match status" value="1"/>
</dbReference>
<dbReference type="EMBL" id="BSSD01000006">
    <property type="protein sequence ID" value="GLW93563.1"/>
    <property type="molecule type" value="Genomic_DNA"/>
</dbReference>
<comment type="caution">
    <text evidence="2">The sequence shown here is derived from an EMBL/GenBank/DDBJ whole genome shotgun (WGS) entry which is preliminary data.</text>
</comment>
<name>A0A9W6QNB6_9PSEU</name>
<evidence type="ECO:0000256" key="1">
    <source>
        <dbReference type="SAM" id="MobiDB-lite"/>
    </source>
</evidence>
<protein>
    <recommendedName>
        <fullName evidence="4">Lipoprotein</fullName>
    </recommendedName>
</protein>
<evidence type="ECO:0000313" key="2">
    <source>
        <dbReference type="EMBL" id="GLW93563.1"/>
    </source>
</evidence>
<evidence type="ECO:0008006" key="4">
    <source>
        <dbReference type="Google" id="ProtNLM"/>
    </source>
</evidence>
<feature type="region of interest" description="Disordered" evidence="1">
    <location>
        <begin position="84"/>
        <end position="112"/>
    </location>
</feature>
<proteinExistence type="predicted"/>
<dbReference type="Proteomes" id="UP001165042">
    <property type="component" value="Unassembled WGS sequence"/>
</dbReference>
<evidence type="ECO:0000313" key="3">
    <source>
        <dbReference type="Proteomes" id="UP001165042"/>
    </source>
</evidence>
<keyword evidence="3" id="KW-1185">Reference proteome</keyword>
<sequence>MRMWWLAVVLLVAGCGPGERVTLGDPPRAVSLDEVAKVSDLGFAAGDELVAGWYSYFQEWHLSARVRVGSVERFRRDNGLGEPTAVQGAFRNPASDADAGWRPDPATGVSPQDTDVRRSVRFVTEGGATVVYILVQAA</sequence>